<dbReference type="InterPro" id="IPR053182">
    <property type="entry name" value="YobU-like_regulator"/>
</dbReference>
<name>A0A915YGM0_9BACT</name>
<evidence type="ECO:0000259" key="1">
    <source>
        <dbReference type="SMART" id="SM00871"/>
    </source>
</evidence>
<dbReference type="SMART" id="SM00871">
    <property type="entry name" value="AraC_E_bind"/>
    <property type="match status" value="1"/>
</dbReference>
<dbReference type="PANTHER" id="PTHR36444">
    <property type="entry name" value="TRANSCRIPTIONAL REGULATOR PROTEIN YOBU-RELATED"/>
    <property type="match status" value="1"/>
</dbReference>
<dbReference type="InterPro" id="IPR011256">
    <property type="entry name" value="Reg_factor_effector_dom_sf"/>
</dbReference>
<sequence length="153" mass="17208">MQSTTVEPFKIIGISVRTTNQNNQAAQDIPALWEQLMTQNIVAKIPNKINDAIYSIYTNYEGDHTLPYDTILGCQVSTLDHIPEGMIGQSFEGGNSVKFTAKGNLDEGIVYQTWLEIWETNINRKFTADFEVYDAKAQNRTDAVVDIFVAVKE</sequence>
<dbReference type="AlphaFoldDB" id="A0A915YGM0"/>
<dbReference type="Gene3D" id="3.20.80.10">
    <property type="entry name" value="Regulatory factor, effector binding domain"/>
    <property type="match status" value="1"/>
</dbReference>
<evidence type="ECO:0000313" key="3">
    <source>
        <dbReference type="Proteomes" id="UP001060919"/>
    </source>
</evidence>
<protein>
    <submittedName>
        <fullName evidence="2">GyrI-like domain-containing protein</fullName>
    </submittedName>
</protein>
<feature type="domain" description="AraC effector-binding" evidence="1">
    <location>
        <begin position="1"/>
        <end position="152"/>
    </location>
</feature>
<evidence type="ECO:0000313" key="2">
    <source>
        <dbReference type="EMBL" id="BDS12675.1"/>
    </source>
</evidence>
<keyword evidence="3" id="KW-1185">Reference proteome</keyword>
<accession>A0A915YGM0</accession>
<dbReference type="PANTHER" id="PTHR36444:SF2">
    <property type="entry name" value="TRANSCRIPTIONAL REGULATOR PROTEIN YOBU-RELATED"/>
    <property type="match status" value="1"/>
</dbReference>
<proteinExistence type="predicted"/>
<dbReference type="InterPro" id="IPR010499">
    <property type="entry name" value="AraC_E-bd"/>
</dbReference>
<dbReference type="RefSeq" id="WP_264788036.1">
    <property type="nucleotide sequence ID" value="NZ_AP026867.1"/>
</dbReference>
<organism evidence="2 3">
    <name type="scientific">Aureispira anguillae</name>
    <dbReference type="NCBI Taxonomy" id="2864201"/>
    <lineage>
        <taxon>Bacteria</taxon>
        <taxon>Pseudomonadati</taxon>
        <taxon>Bacteroidota</taxon>
        <taxon>Saprospiria</taxon>
        <taxon>Saprospirales</taxon>
        <taxon>Saprospiraceae</taxon>
        <taxon>Aureispira</taxon>
    </lineage>
</organism>
<dbReference type="EMBL" id="AP026867">
    <property type="protein sequence ID" value="BDS12675.1"/>
    <property type="molecule type" value="Genomic_DNA"/>
</dbReference>
<dbReference type="Pfam" id="PF14526">
    <property type="entry name" value="Cass2"/>
    <property type="match status" value="1"/>
</dbReference>
<dbReference type="Proteomes" id="UP001060919">
    <property type="component" value="Chromosome"/>
</dbReference>
<dbReference type="InterPro" id="IPR029441">
    <property type="entry name" value="Cass2"/>
</dbReference>
<dbReference type="SUPFAM" id="SSF55136">
    <property type="entry name" value="Probable bacterial effector-binding domain"/>
    <property type="match status" value="1"/>
</dbReference>
<reference evidence="2" key="1">
    <citation type="submission" date="2022-09" db="EMBL/GenBank/DDBJ databases">
        <title>Aureispira anguillicida sp. nov., isolated from Leptocephalus of Japanese eel Anguilla japonica.</title>
        <authorList>
            <person name="Yuasa K."/>
            <person name="Mekata T."/>
            <person name="Ikunari K."/>
        </authorList>
    </citation>
    <scope>NUCLEOTIDE SEQUENCE</scope>
    <source>
        <strain evidence="2">EL160426</strain>
    </source>
</reference>
<dbReference type="KEGG" id="aup:AsAng_0033990"/>
<gene>
    <name evidence="2" type="ORF">AsAng_0033990</name>
</gene>